<protein>
    <submittedName>
        <fullName evidence="1">Antirestriction protein ArdA</fullName>
    </submittedName>
</protein>
<accession>A0A6P1V6Z0</accession>
<dbReference type="Proteomes" id="UP000464389">
    <property type="component" value="Plasmid unnamed2"/>
</dbReference>
<sequence>MNTTTTQPAVYVGTYHKYNGGSIAGAWLTLTDYDDEAGFLAACHALHANEADPELMFQDIEGIPDAFASECSIDWSFVEGFREACDAGKAGAYVVWTALTGRTDFDEFDDAYLGETTCEEAYAMGYVEDHGLLEGMPENLRNYFDYSAYGRDLFLNDLTLADGYVFAG</sequence>
<gene>
    <name evidence="1" type="ORF">GW952_31020</name>
</gene>
<dbReference type="Gene3D" id="3.10.20.480">
    <property type="entry name" value="Antirestriction protein ArdA, domain 1"/>
    <property type="match status" value="1"/>
</dbReference>
<dbReference type="InterPro" id="IPR009899">
    <property type="entry name" value="ArdA"/>
</dbReference>
<dbReference type="AlphaFoldDB" id="A0A6P1V6Z0"/>
<dbReference type="InterPro" id="IPR041893">
    <property type="entry name" value="ArdA_dom3"/>
</dbReference>
<geneLocation type="plasmid" evidence="1">
    <name>unnamed2</name>
</geneLocation>
<dbReference type="EMBL" id="CP048110">
    <property type="protein sequence ID" value="QHS50048.1"/>
    <property type="molecule type" value="Genomic_DNA"/>
</dbReference>
<name>A0A6P1V6Z0_9ENTR</name>
<proteinExistence type="predicted"/>
<organism evidence="1 2">
    <name type="scientific">Klebsiella michiganensis</name>
    <dbReference type="NCBI Taxonomy" id="1134687"/>
    <lineage>
        <taxon>Bacteria</taxon>
        <taxon>Pseudomonadati</taxon>
        <taxon>Pseudomonadota</taxon>
        <taxon>Gammaproteobacteria</taxon>
        <taxon>Enterobacterales</taxon>
        <taxon>Enterobacteriaceae</taxon>
        <taxon>Klebsiella/Raoultella group</taxon>
        <taxon>Klebsiella</taxon>
    </lineage>
</organism>
<dbReference type="Pfam" id="PF07275">
    <property type="entry name" value="ArdA"/>
    <property type="match status" value="1"/>
</dbReference>
<dbReference type="RefSeq" id="WP_162122823.1">
    <property type="nucleotide sequence ID" value="NZ_CP048110.1"/>
</dbReference>
<evidence type="ECO:0000313" key="1">
    <source>
        <dbReference type="EMBL" id="QHS50048.1"/>
    </source>
</evidence>
<dbReference type="InterPro" id="IPR041895">
    <property type="entry name" value="ArdA_dom1"/>
</dbReference>
<keyword evidence="1" id="KW-0614">Plasmid</keyword>
<reference evidence="1 2" key="1">
    <citation type="submission" date="2020-01" db="EMBL/GenBank/DDBJ databases">
        <title>Bactrocera dorsalis gut bacteria genome.</title>
        <authorList>
            <person name="Zhang H."/>
            <person name="Cai Z."/>
        </authorList>
    </citation>
    <scope>NUCLEOTIDE SEQUENCE [LARGE SCALE GENOMIC DNA]</scope>
    <source>
        <strain evidence="1 2">BD177</strain>
        <plasmid evidence="1 2">unnamed2</plasmid>
    </source>
</reference>
<evidence type="ECO:0000313" key="2">
    <source>
        <dbReference type="Proteomes" id="UP000464389"/>
    </source>
</evidence>
<dbReference type="Gene3D" id="1.10.10.1190">
    <property type="entry name" value="Antirestriction protein ArdA, domain 3"/>
    <property type="match status" value="1"/>
</dbReference>